<dbReference type="KEGG" id="tpol:Mal48_02990"/>
<reference evidence="8 9" key="1">
    <citation type="submission" date="2019-02" db="EMBL/GenBank/DDBJ databases">
        <title>Deep-cultivation of Planctomycetes and their phenomic and genomic characterization uncovers novel biology.</title>
        <authorList>
            <person name="Wiegand S."/>
            <person name="Jogler M."/>
            <person name="Boedeker C."/>
            <person name="Pinto D."/>
            <person name="Vollmers J."/>
            <person name="Rivas-Marin E."/>
            <person name="Kohn T."/>
            <person name="Peeters S.H."/>
            <person name="Heuer A."/>
            <person name="Rast P."/>
            <person name="Oberbeckmann S."/>
            <person name="Bunk B."/>
            <person name="Jeske O."/>
            <person name="Meyerdierks A."/>
            <person name="Storesund J.E."/>
            <person name="Kallscheuer N."/>
            <person name="Luecker S."/>
            <person name="Lage O.M."/>
            <person name="Pohl T."/>
            <person name="Merkel B.J."/>
            <person name="Hornburger P."/>
            <person name="Mueller R.-W."/>
            <person name="Bruemmer F."/>
            <person name="Labrenz M."/>
            <person name="Spormann A.M."/>
            <person name="Op den Camp H."/>
            <person name="Overmann J."/>
            <person name="Amann R."/>
            <person name="Jetten M.S.M."/>
            <person name="Mascher T."/>
            <person name="Medema M.H."/>
            <person name="Devos D.P."/>
            <person name="Kaster A.-K."/>
            <person name="Ovreas L."/>
            <person name="Rohde M."/>
            <person name="Galperin M.Y."/>
            <person name="Jogler C."/>
        </authorList>
    </citation>
    <scope>NUCLEOTIDE SEQUENCE [LARGE SCALE GENOMIC DNA]</scope>
    <source>
        <strain evidence="8 9">Mal48</strain>
    </source>
</reference>
<keyword evidence="9" id="KW-1185">Reference proteome</keyword>
<dbReference type="InterPro" id="IPR039420">
    <property type="entry name" value="WalR-like"/>
</dbReference>
<dbReference type="InterPro" id="IPR011006">
    <property type="entry name" value="CheY-like_superfamily"/>
</dbReference>
<evidence type="ECO:0000259" key="7">
    <source>
        <dbReference type="PROSITE" id="PS50110"/>
    </source>
</evidence>
<dbReference type="Gene3D" id="3.40.50.2300">
    <property type="match status" value="1"/>
</dbReference>
<keyword evidence="4" id="KW-0238">DNA-binding</keyword>
<organism evidence="8 9">
    <name type="scientific">Thalassoglobus polymorphus</name>
    <dbReference type="NCBI Taxonomy" id="2527994"/>
    <lineage>
        <taxon>Bacteria</taxon>
        <taxon>Pseudomonadati</taxon>
        <taxon>Planctomycetota</taxon>
        <taxon>Planctomycetia</taxon>
        <taxon>Planctomycetales</taxon>
        <taxon>Planctomycetaceae</taxon>
        <taxon>Thalassoglobus</taxon>
    </lineage>
</organism>
<dbReference type="GO" id="GO:0032993">
    <property type="term" value="C:protein-DNA complex"/>
    <property type="evidence" value="ECO:0007669"/>
    <property type="project" value="TreeGrafter"/>
</dbReference>
<dbReference type="Pfam" id="PF00072">
    <property type="entry name" value="Response_reg"/>
    <property type="match status" value="1"/>
</dbReference>
<dbReference type="Gene3D" id="2.20.28.30">
    <property type="entry name" value="RNA polymerase ii, chain L"/>
    <property type="match status" value="1"/>
</dbReference>
<dbReference type="CDD" id="cd17574">
    <property type="entry name" value="REC_OmpR"/>
    <property type="match status" value="1"/>
</dbReference>
<keyword evidence="3" id="KW-0805">Transcription regulation</keyword>
<dbReference type="PANTHER" id="PTHR48111">
    <property type="entry name" value="REGULATOR OF RPOS"/>
    <property type="match status" value="1"/>
</dbReference>
<dbReference type="OrthoDB" id="9790669at2"/>
<evidence type="ECO:0000256" key="1">
    <source>
        <dbReference type="ARBA" id="ARBA00022553"/>
    </source>
</evidence>
<evidence type="ECO:0000256" key="4">
    <source>
        <dbReference type="ARBA" id="ARBA00023125"/>
    </source>
</evidence>
<dbReference type="PANTHER" id="PTHR48111:SF21">
    <property type="entry name" value="DNA-BINDING DUAL MASTER TRANSCRIPTIONAL REGULATOR RPAA"/>
    <property type="match status" value="1"/>
</dbReference>
<keyword evidence="1 6" id="KW-0597">Phosphoprotein</keyword>
<evidence type="ECO:0000256" key="3">
    <source>
        <dbReference type="ARBA" id="ARBA00023015"/>
    </source>
</evidence>
<dbReference type="InterPro" id="IPR001789">
    <property type="entry name" value="Sig_transdc_resp-reg_receiver"/>
</dbReference>
<keyword evidence="5" id="KW-0804">Transcription</keyword>
<feature type="domain" description="Response regulatory" evidence="7">
    <location>
        <begin position="14"/>
        <end position="129"/>
    </location>
</feature>
<evidence type="ECO:0000256" key="2">
    <source>
        <dbReference type="ARBA" id="ARBA00023012"/>
    </source>
</evidence>
<keyword evidence="2" id="KW-0902">Two-component regulatory system</keyword>
<evidence type="ECO:0000313" key="8">
    <source>
        <dbReference type="EMBL" id="QDT31068.1"/>
    </source>
</evidence>
<dbReference type="EMBL" id="CP036267">
    <property type="protein sequence ID" value="QDT31068.1"/>
    <property type="molecule type" value="Genomic_DNA"/>
</dbReference>
<name>A0A517QHG4_9PLAN</name>
<feature type="modified residue" description="4-aspartylphosphate" evidence="6">
    <location>
        <position position="63"/>
    </location>
</feature>
<dbReference type="AlphaFoldDB" id="A0A517QHG4"/>
<dbReference type="RefSeq" id="WP_145195376.1">
    <property type="nucleotide sequence ID" value="NZ_CP036267.1"/>
</dbReference>
<gene>
    <name evidence="8" type="primary">mprA_1</name>
    <name evidence="8" type="ORF">Mal48_02990</name>
</gene>
<evidence type="ECO:0000313" key="9">
    <source>
        <dbReference type="Proteomes" id="UP000315724"/>
    </source>
</evidence>
<dbReference type="GO" id="GO:0005829">
    <property type="term" value="C:cytosol"/>
    <property type="evidence" value="ECO:0007669"/>
    <property type="project" value="TreeGrafter"/>
</dbReference>
<dbReference type="SUPFAM" id="SSF52172">
    <property type="entry name" value="CheY-like"/>
    <property type="match status" value="1"/>
</dbReference>
<evidence type="ECO:0000256" key="6">
    <source>
        <dbReference type="PROSITE-ProRule" id="PRU00169"/>
    </source>
</evidence>
<dbReference type="GO" id="GO:0006355">
    <property type="term" value="P:regulation of DNA-templated transcription"/>
    <property type="evidence" value="ECO:0007669"/>
    <property type="project" value="TreeGrafter"/>
</dbReference>
<dbReference type="SMART" id="SM00448">
    <property type="entry name" value="REC"/>
    <property type="match status" value="1"/>
</dbReference>
<dbReference type="GO" id="GO:0000156">
    <property type="term" value="F:phosphorelay response regulator activity"/>
    <property type="evidence" value="ECO:0007669"/>
    <property type="project" value="TreeGrafter"/>
</dbReference>
<evidence type="ECO:0000256" key="5">
    <source>
        <dbReference type="ARBA" id="ARBA00023163"/>
    </source>
</evidence>
<dbReference type="Proteomes" id="UP000315724">
    <property type="component" value="Chromosome"/>
</dbReference>
<accession>A0A517QHG4</accession>
<sequence length="185" mass="20823">MSSGMTPVEEMVHRILVVEDDKDEAEFLKAFLNENKYTVEIAKDSGQAHVAFSMHLPDFVILDVILPNEVSGFEVCERMKKENPFIPVMMLTAIDMDDARSLASRVGADGYMTKPYDPEELLAQIHIIAEDVWKQRHLGTRPDTGEKVRFNCGECGKRLKVKASHRGRTLNCPRCGQPAVVPLHD</sequence>
<proteinExistence type="predicted"/>
<dbReference type="PROSITE" id="PS50110">
    <property type="entry name" value="RESPONSE_REGULATORY"/>
    <property type="match status" value="1"/>
</dbReference>
<dbReference type="GO" id="GO:0000976">
    <property type="term" value="F:transcription cis-regulatory region binding"/>
    <property type="evidence" value="ECO:0007669"/>
    <property type="project" value="TreeGrafter"/>
</dbReference>
<protein>
    <submittedName>
        <fullName evidence="8">Response regulator MprA</fullName>
    </submittedName>
</protein>